<accession>A0A5B6TJA0</accession>
<dbReference type="PANTHER" id="PTHR38593">
    <property type="entry name" value="BLR2558 PROTEIN"/>
    <property type="match status" value="1"/>
</dbReference>
<dbReference type="RefSeq" id="WP_149089743.1">
    <property type="nucleotide sequence ID" value="NZ_VKKY01000001.1"/>
</dbReference>
<dbReference type="InterPro" id="IPR012347">
    <property type="entry name" value="Ferritin-like"/>
</dbReference>
<protein>
    <submittedName>
        <fullName evidence="4">DUF4142 domain-containing protein</fullName>
    </submittedName>
</protein>
<comment type="caution">
    <text evidence="4">The sequence shown here is derived from an EMBL/GenBank/DDBJ whole genome shotgun (WGS) entry which is preliminary data.</text>
</comment>
<dbReference type="EMBL" id="VKKY01000001">
    <property type="protein sequence ID" value="KAA3440106.1"/>
    <property type="molecule type" value="Genomic_DNA"/>
</dbReference>
<gene>
    <name evidence="4" type="ORF">FOA19_05415</name>
</gene>
<name>A0A5B6TJA0_9BACT</name>
<feature type="region of interest" description="Disordered" evidence="1">
    <location>
        <begin position="35"/>
        <end position="57"/>
    </location>
</feature>
<evidence type="ECO:0000259" key="3">
    <source>
        <dbReference type="Pfam" id="PF13628"/>
    </source>
</evidence>
<feature type="compositionally biased region" description="Low complexity" evidence="1">
    <location>
        <begin position="225"/>
        <end position="243"/>
    </location>
</feature>
<dbReference type="PANTHER" id="PTHR38593:SF1">
    <property type="entry name" value="BLR2558 PROTEIN"/>
    <property type="match status" value="1"/>
</dbReference>
<dbReference type="PROSITE" id="PS51257">
    <property type="entry name" value="PROKAR_LIPOPROTEIN"/>
    <property type="match status" value="1"/>
</dbReference>
<feature type="domain" description="DUF4142" evidence="3">
    <location>
        <begin position="78"/>
        <end position="211"/>
    </location>
</feature>
<reference evidence="4 5" key="1">
    <citation type="submission" date="2019-07" db="EMBL/GenBank/DDBJ databases">
        <title>Rufibacter sp. nov., isolated from lake sediment.</title>
        <authorList>
            <person name="Qu J.-H."/>
        </authorList>
    </citation>
    <scope>NUCLEOTIDE SEQUENCE [LARGE SCALE GENOMIC DNA]</scope>
    <source>
        <strain evidence="4 5">NBS58-1</strain>
    </source>
</reference>
<dbReference type="Pfam" id="PF13628">
    <property type="entry name" value="DUF4142"/>
    <property type="match status" value="1"/>
</dbReference>
<evidence type="ECO:0000313" key="4">
    <source>
        <dbReference type="EMBL" id="KAA3440106.1"/>
    </source>
</evidence>
<keyword evidence="5" id="KW-1185">Reference proteome</keyword>
<proteinExistence type="predicted"/>
<evidence type="ECO:0000256" key="1">
    <source>
        <dbReference type="SAM" id="MobiDB-lite"/>
    </source>
</evidence>
<evidence type="ECO:0000313" key="5">
    <source>
        <dbReference type="Proteomes" id="UP000324133"/>
    </source>
</evidence>
<sequence>MKHTMPLFAAAILLTGAACNTYTASTDPDNFGTGYGLSNEQVGTHPGSTGLAEAHNDATLDNPATGVSSDSMAANQDQDQLFLMTAASGGLMEVQAGKLATTRGQDPSVKQFGQRMITDHTKANTELKALAAKKGITLPPTLMPEHKQHLDMLSQQGNDEFDRMYMQHMVEDHDKDIKLFEQEAANGKDPDLKAFAAKTLPVLREHRKLAQPVFEKVGRGGSPDGATASGAAASGTAKKAGAE</sequence>
<dbReference type="InterPro" id="IPR025419">
    <property type="entry name" value="DUF4142"/>
</dbReference>
<feature type="signal peptide" evidence="2">
    <location>
        <begin position="1"/>
        <end position="24"/>
    </location>
</feature>
<feature type="region of interest" description="Disordered" evidence="1">
    <location>
        <begin position="213"/>
        <end position="243"/>
    </location>
</feature>
<keyword evidence="2" id="KW-0732">Signal</keyword>
<dbReference type="AlphaFoldDB" id="A0A5B6TJA0"/>
<evidence type="ECO:0000256" key="2">
    <source>
        <dbReference type="SAM" id="SignalP"/>
    </source>
</evidence>
<dbReference type="Proteomes" id="UP000324133">
    <property type="component" value="Unassembled WGS sequence"/>
</dbReference>
<organism evidence="4 5">
    <name type="scientific">Rufibacter hautae</name>
    <dbReference type="NCBI Taxonomy" id="2595005"/>
    <lineage>
        <taxon>Bacteria</taxon>
        <taxon>Pseudomonadati</taxon>
        <taxon>Bacteroidota</taxon>
        <taxon>Cytophagia</taxon>
        <taxon>Cytophagales</taxon>
        <taxon>Hymenobacteraceae</taxon>
        <taxon>Rufibacter</taxon>
    </lineage>
</organism>
<feature type="chain" id="PRO_5022925321" evidence="2">
    <location>
        <begin position="25"/>
        <end position="243"/>
    </location>
</feature>
<dbReference type="OrthoDB" id="883203at2"/>
<dbReference type="Gene3D" id="1.20.1260.10">
    <property type="match status" value="1"/>
</dbReference>